<gene>
    <name evidence="1" type="ORF">D917_09428</name>
</gene>
<proteinExistence type="predicted"/>
<organism evidence="1 2">
    <name type="scientific">Trichinella nativa</name>
    <dbReference type="NCBI Taxonomy" id="6335"/>
    <lineage>
        <taxon>Eukaryota</taxon>
        <taxon>Metazoa</taxon>
        <taxon>Ecdysozoa</taxon>
        <taxon>Nematoda</taxon>
        <taxon>Enoplea</taxon>
        <taxon>Dorylaimia</taxon>
        <taxon>Trichinellida</taxon>
        <taxon>Trichinellidae</taxon>
        <taxon>Trichinella</taxon>
    </lineage>
</organism>
<protein>
    <submittedName>
        <fullName evidence="1">Uncharacterized protein</fullName>
    </submittedName>
</protein>
<name>A0A1Y3EFT6_9BILA</name>
<dbReference type="Proteomes" id="UP000243006">
    <property type="component" value="Unassembled WGS sequence"/>
</dbReference>
<dbReference type="AlphaFoldDB" id="A0A1Y3EFT6"/>
<reference evidence="1 2" key="1">
    <citation type="submission" date="2015-04" db="EMBL/GenBank/DDBJ databases">
        <title>Draft genome of the roundworm Trichinella nativa.</title>
        <authorList>
            <person name="Mitreva M."/>
        </authorList>
    </citation>
    <scope>NUCLEOTIDE SEQUENCE [LARGE SCALE GENOMIC DNA]</scope>
    <source>
        <strain evidence="1 2">ISS45</strain>
    </source>
</reference>
<comment type="caution">
    <text evidence="1">The sequence shown here is derived from an EMBL/GenBank/DDBJ whole genome shotgun (WGS) entry which is preliminary data.</text>
</comment>
<dbReference type="EMBL" id="LVZM01013929">
    <property type="protein sequence ID" value="OUC43901.1"/>
    <property type="molecule type" value="Genomic_DNA"/>
</dbReference>
<evidence type="ECO:0000313" key="2">
    <source>
        <dbReference type="Proteomes" id="UP000243006"/>
    </source>
</evidence>
<evidence type="ECO:0000313" key="1">
    <source>
        <dbReference type="EMBL" id="OUC43901.1"/>
    </source>
</evidence>
<accession>A0A1Y3EFT6</accession>
<sequence>MWQFTFQFRNLLLLQAFGNSVSQFLFKVVVQQQAIL</sequence>